<gene>
    <name evidence="12" type="ORF">SAMN04488033_1093</name>
</gene>
<dbReference type="InterPro" id="IPR013221">
    <property type="entry name" value="Mur_ligase_cen"/>
</dbReference>
<dbReference type="SUPFAM" id="SSF51984">
    <property type="entry name" value="MurCD N-terminal domain"/>
    <property type="match status" value="1"/>
</dbReference>
<dbReference type="SUPFAM" id="SSF53623">
    <property type="entry name" value="MurD-like peptide ligases, catalytic domain"/>
    <property type="match status" value="1"/>
</dbReference>
<dbReference type="InterPro" id="IPR036615">
    <property type="entry name" value="Mur_ligase_C_dom_sf"/>
</dbReference>
<evidence type="ECO:0000256" key="1">
    <source>
        <dbReference type="ARBA" id="ARBA00022598"/>
    </source>
</evidence>
<evidence type="ECO:0000259" key="10">
    <source>
        <dbReference type="Pfam" id="PF02875"/>
    </source>
</evidence>
<evidence type="ECO:0000259" key="9">
    <source>
        <dbReference type="Pfam" id="PF01225"/>
    </source>
</evidence>
<keyword evidence="2" id="KW-0132">Cell division</keyword>
<dbReference type="InterPro" id="IPR050061">
    <property type="entry name" value="MurCDEF_pg_biosynth"/>
</dbReference>
<feature type="domain" description="Mur ligase N-terminal catalytic" evidence="9">
    <location>
        <begin position="3"/>
        <end position="103"/>
    </location>
</feature>
<keyword evidence="3" id="KW-0547">Nucleotide-binding</keyword>
<dbReference type="InterPro" id="IPR004101">
    <property type="entry name" value="Mur_ligase_C"/>
</dbReference>
<evidence type="ECO:0000313" key="13">
    <source>
        <dbReference type="Proteomes" id="UP000199116"/>
    </source>
</evidence>
<dbReference type="EMBL" id="FOOH01000009">
    <property type="protein sequence ID" value="SFF78844.1"/>
    <property type="molecule type" value="Genomic_DNA"/>
</dbReference>
<keyword evidence="4" id="KW-0067">ATP-binding</keyword>
<dbReference type="GO" id="GO:0071555">
    <property type="term" value="P:cell wall organization"/>
    <property type="evidence" value="ECO:0007669"/>
    <property type="project" value="UniProtKB-KW"/>
</dbReference>
<keyword evidence="1 12" id="KW-0436">Ligase</keyword>
<dbReference type="GO" id="GO:0009252">
    <property type="term" value="P:peptidoglycan biosynthetic process"/>
    <property type="evidence" value="ECO:0007669"/>
    <property type="project" value="UniProtKB-KW"/>
</dbReference>
<dbReference type="GO" id="GO:0005524">
    <property type="term" value="F:ATP binding"/>
    <property type="evidence" value="ECO:0007669"/>
    <property type="project" value="UniProtKB-KW"/>
</dbReference>
<keyword evidence="6" id="KW-0573">Peptidoglycan synthesis</keyword>
<accession>A0A1I2LHS5</accession>
<keyword evidence="7" id="KW-0131">Cell cycle</keyword>
<evidence type="ECO:0000259" key="11">
    <source>
        <dbReference type="Pfam" id="PF08245"/>
    </source>
</evidence>
<dbReference type="GO" id="GO:0016881">
    <property type="term" value="F:acid-amino acid ligase activity"/>
    <property type="evidence" value="ECO:0007669"/>
    <property type="project" value="InterPro"/>
</dbReference>
<dbReference type="Gene3D" id="3.40.50.720">
    <property type="entry name" value="NAD(P)-binding Rossmann-like Domain"/>
    <property type="match status" value="1"/>
</dbReference>
<keyword evidence="13" id="KW-1185">Reference proteome</keyword>
<dbReference type="GO" id="GO:0051301">
    <property type="term" value="P:cell division"/>
    <property type="evidence" value="ECO:0007669"/>
    <property type="project" value="UniProtKB-KW"/>
</dbReference>
<dbReference type="InterPro" id="IPR036565">
    <property type="entry name" value="Mur-like_cat_sf"/>
</dbReference>
<evidence type="ECO:0000256" key="2">
    <source>
        <dbReference type="ARBA" id="ARBA00022618"/>
    </source>
</evidence>
<keyword evidence="8" id="KW-0961">Cell wall biogenesis/degradation</keyword>
<dbReference type="PANTHER" id="PTHR43445:SF5">
    <property type="entry name" value="UDP-N-ACETYLMURAMATE--L-ALANYL-GAMMA-D-GLUTAMYL-MESO-2,6-DIAMINOHEPTANDIOATE LIGASE"/>
    <property type="match status" value="1"/>
</dbReference>
<evidence type="ECO:0000256" key="3">
    <source>
        <dbReference type="ARBA" id="ARBA00022741"/>
    </source>
</evidence>
<reference evidence="13" key="1">
    <citation type="submission" date="2016-10" db="EMBL/GenBank/DDBJ databases">
        <authorList>
            <person name="Varghese N."/>
            <person name="Submissions S."/>
        </authorList>
    </citation>
    <scope>NUCLEOTIDE SEQUENCE [LARGE SCALE GENOMIC DNA]</scope>
    <source>
        <strain evidence="13">DSM 23515</strain>
    </source>
</reference>
<feature type="domain" description="Mur ligase central" evidence="11">
    <location>
        <begin position="108"/>
        <end position="280"/>
    </location>
</feature>
<name>A0A1I2LHS5_9FLAO</name>
<organism evidence="12 13">
    <name type="scientific">Salegentibacter agarivorans</name>
    <dbReference type="NCBI Taxonomy" id="345907"/>
    <lineage>
        <taxon>Bacteria</taxon>
        <taxon>Pseudomonadati</taxon>
        <taxon>Bacteroidota</taxon>
        <taxon>Flavobacteriia</taxon>
        <taxon>Flavobacteriales</taxon>
        <taxon>Flavobacteriaceae</taxon>
        <taxon>Salegentibacter</taxon>
    </lineage>
</organism>
<dbReference type="Proteomes" id="UP000199116">
    <property type="component" value="Unassembled WGS sequence"/>
</dbReference>
<proteinExistence type="predicted"/>
<dbReference type="PANTHER" id="PTHR43445">
    <property type="entry name" value="UDP-N-ACETYLMURAMATE--L-ALANINE LIGASE-RELATED"/>
    <property type="match status" value="1"/>
</dbReference>
<evidence type="ECO:0000256" key="5">
    <source>
        <dbReference type="ARBA" id="ARBA00022960"/>
    </source>
</evidence>
<evidence type="ECO:0000256" key="4">
    <source>
        <dbReference type="ARBA" id="ARBA00022840"/>
    </source>
</evidence>
<dbReference type="GO" id="GO:0008360">
    <property type="term" value="P:regulation of cell shape"/>
    <property type="evidence" value="ECO:0007669"/>
    <property type="project" value="UniProtKB-KW"/>
</dbReference>
<dbReference type="SUPFAM" id="SSF53244">
    <property type="entry name" value="MurD-like peptide ligases, peptide-binding domain"/>
    <property type="match status" value="1"/>
</dbReference>
<dbReference type="RefSeq" id="WP_093304339.1">
    <property type="nucleotide sequence ID" value="NZ_FOOH01000009.1"/>
</dbReference>
<dbReference type="Pfam" id="PF02875">
    <property type="entry name" value="Mur_ligase_C"/>
    <property type="match status" value="1"/>
</dbReference>
<dbReference type="Pfam" id="PF01225">
    <property type="entry name" value="Mur_ligase"/>
    <property type="match status" value="1"/>
</dbReference>
<dbReference type="InterPro" id="IPR000713">
    <property type="entry name" value="Mur_ligase_N"/>
</dbReference>
<evidence type="ECO:0000256" key="8">
    <source>
        <dbReference type="ARBA" id="ARBA00023316"/>
    </source>
</evidence>
<dbReference type="Pfam" id="PF08245">
    <property type="entry name" value="Mur_ligase_M"/>
    <property type="match status" value="1"/>
</dbReference>
<evidence type="ECO:0000256" key="6">
    <source>
        <dbReference type="ARBA" id="ARBA00022984"/>
    </source>
</evidence>
<dbReference type="Gene3D" id="3.40.1190.10">
    <property type="entry name" value="Mur-like, catalytic domain"/>
    <property type="match status" value="1"/>
</dbReference>
<evidence type="ECO:0000313" key="12">
    <source>
        <dbReference type="EMBL" id="SFF78844.1"/>
    </source>
</evidence>
<keyword evidence="5" id="KW-0133">Cell shape</keyword>
<feature type="domain" description="Mur ligase C-terminal" evidence="10">
    <location>
        <begin position="306"/>
        <end position="436"/>
    </location>
</feature>
<evidence type="ECO:0000256" key="7">
    <source>
        <dbReference type="ARBA" id="ARBA00023306"/>
    </source>
</evidence>
<dbReference type="Gene3D" id="3.90.190.20">
    <property type="entry name" value="Mur ligase, C-terminal domain"/>
    <property type="match status" value="1"/>
</dbReference>
<protein>
    <submittedName>
        <fullName evidence="12">UDP-N-acetylmuramate: L-alanyl-gamma-D-glutamyl-meso-diaminopimelate ligase</fullName>
    </submittedName>
</protein>
<sequence length="450" mass="51016">MKLHFIAIGGSAMHSLALALHTKGNIITGSDDAIYEPSKSALQNKGLLPEEFGWFPEKLTRELDAVILGMHARKDNPELKKAEELGLKIYSYPEFLFELSKEKTRVVVGGSHGKTTITAMILHVMHYHGKEIDYMLGAPVRGIENTINLSDENDFMLIEGDEYPASAIDLRPKFHLYQPNIALLSGIAWDHINVFPTFENYVEQFQIFIKSIVKGGILVYNEEDETLKILAENTENQIRKHPYFTPEYHVEDGETILETSEGDMPLEIFGRHNMNNLAGAKWICQHMGIDEDDFYEAMMEFEGASRRLEKIYENENGIIFKDFAHSPSKVKASTEAVKEQYPNKKLIACLELHTFSSLNSEFIQQYKDTLGKADEAMVFYSPEAISQKQMQAVSPEEIKNAFNEPNLEVVSETSAFKKILESKDFKNSVLLLMSSGTFGSLDLEEMKTLF</sequence>
<dbReference type="AlphaFoldDB" id="A0A1I2LHS5"/>